<dbReference type="PRINTS" id="PR02040">
    <property type="entry name" value="CDK2IP"/>
</dbReference>
<keyword evidence="2" id="KW-0418">Kinase</keyword>
<name>A0ABM1VJA4_ECHTE</name>
<evidence type="ECO:0000313" key="1">
    <source>
        <dbReference type="Proteomes" id="UP000694863"/>
    </source>
</evidence>
<dbReference type="RefSeq" id="XP_030740876.2">
    <property type="nucleotide sequence ID" value="XM_030885016.2"/>
</dbReference>
<dbReference type="InterPro" id="IPR023250">
    <property type="entry name" value="Cyclin-dep_Kinase_2_interact"/>
</dbReference>
<dbReference type="Proteomes" id="UP000694863">
    <property type="component" value="Unplaced"/>
</dbReference>
<keyword evidence="2" id="KW-0808">Transferase</keyword>
<organism evidence="1 2">
    <name type="scientific">Echinops telfairi</name>
    <name type="common">Lesser hedgehog tenrec</name>
    <dbReference type="NCBI Taxonomy" id="9371"/>
    <lineage>
        <taxon>Eukaryota</taxon>
        <taxon>Metazoa</taxon>
        <taxon>Chordata</taxon>
        <taxon>Craniata</taxon>
        <taxon>Vertebrata</taxon>
        <taxon>Euteleostomi</taxon>
        <taxon>Mammalia</taxon>
        <taxon>Eutheria</taxon>
        <taxon>Afrotheria</taxon>
        <taxon>Tenrecidae</taxon>
        <taxon>Tenrecinae</taxon>
        <taxon>Echinops</taxon>
    </lineage>
</organism>
<proteinExistence type="predicted"/>
<reference evidence="2" key="1">
    <citation type="submission" date="2025-08" db="UniProtKB">
        <authorList>
            <consortium name="RefSeq"/>
        </authorList>
    </citation>
    <scope>IDENTIFICATION</scope>
</reference>
<protein>
    <submittedName>
        <fullName evidence="2">Cyclin-dependent kinase 2-interacting protein</fullName>
    </submittedName>
</protein>
<gene>
    <name evidence="2" type="primary">LOC101659794</name>
</gene>
<dbReference type="PANTHER" id="PTHR15827">
    <property type="entry name" value="CYCLIN-DEPENDENT KINASE 2-INTERACTING PROTEIN"/>
    <property type="match status" value="1"/>
</dbReference>
<accession>A0ABM1VJA4</accession>
<dbReference type="GeneID" id="101659794"/>
<evidence type="ECO:0000313" key="2">
    <source>
        <dbReference type="RefSeq" id="XP_030740876.2"/>
    </source>
</evidence>
<dbReference type="GO" id="GO:0016301">
    <property type="term" value="F:kinase activity"/>
    <property type="evidence" value="ECO:0007669"/>
    <property type="project" value="UniProtKB-KW"/>
</dbReference>
<sequence>MEAKNLGAVTPRKPVLSVSARKLKDNAADWHNLILKWESLSGAGFSTASSIANLRMSSLSKDKIELESNSLPSDTNGQTDPDYNQELETLCEQLQATLDGLTKVQVKMEKLASTTKGICDLENYHHGEEGQPPPLFHTWPTAHFYTVSRRLCNMYGKELLLKRTVTEELAHSADRNLALTYLSMWLHEPYVERASQLLLEGMLLETGHRPL</sequence>
<dbReference type="PANTHER" id="PTHR15827:SF2">
    <property type="entry name" value="CYCLIN-DEPENDENT KINASE 2-INTERACTING PROTEIN"/>
    <property type="match status" value="1"/>
</dbReference>
<keyword evidence="1" id="KW-1185">Reference proteome</keyword>